<comment type="subcellular location">
    <subcellularLocation>
        <location evidence="1">Membrane</location>
        <topology evidence="1">Multi-pass membrane protein</topology>
    </subcellularLocation>
</comment>
<feature type="transmembrane region" description="Helical" evidence="9">
    <location>
        <begin position="218"/>
        <end position="243"/>
    </location>
</feature>
<gene>
    <name evidence="11" type="ORF">BJ554DRAFT_5003</name>
</gene>
<dbReference type="InterPro" id="IPR004709">
    <property type="entry name" value="NaH_exchanger"/>
</dbReference>
<dbReference type="Pfam" id="PF00999">
    <property type="entry name" value="Na_H_Exchanger"/>
    <property type="match status" value="1"/>
</dbReference>
<evidence type="ECO:0000256" key="7">
    <source>
        <dbReference type="ARBA" id="ARBA00023136"/>
    </source>
</evidence>
<dbReference type="OrthoDB" id="196264at2759"/>
<evidence type="ECO:0000259" key="10">
    <source>
        <dbReference type="Pfam" id="PF00999"/>
    </source>
</evidence>
<feature type="transmembrane region" description="Helical" evidence="9">
    <location>
        <begin position="114"/>
        <end position="136"/>
    </location>
</feature>
<feature type="transmembrane region" description="Helical" evidence="9">
    <location>
        <begin position="20"/>
        <end position="40"/>
    </location>
</feature>
<dbReference type="PANTHER" id="PTHR10110:SF187">
    <property type="entry name" value="SODIUM_HYDROGEN EXCHANGER"/>
    <property type="match status" value="1"/>
</dbReference>
<dbReference type="InterPro" id="IPR018422">
    <property type="entry name" value="Cation/H_exchanger_CPA1"/>
</dbReference>
<keyword evidence="8" id="KW-0739">Sodium transport</keyword>
<dbReference type="PRINTS" id="PR01084">
    <property type="entry name" value="NAHEXCHNGR"/>
</dbReference>
<evidence type="ECO:0000256" key="6">
    <source>
        <dbReference type="ARBA" id="ARBA00023065"/>
    </source>
</evidence>
<keyword evidence="2" id="KW-0813">Transport</keyword>
<reference evidence="11 12" key="1">
    <citation type="journal article" name="Sci. Rep.">
        <title>Genome-scale phylogenetic analyses confirm Olpidium as the closest living zoosporic fungus to the non-flagellated, terrestrial fungi.</title>
        <authorList>
            <person name="Chang Y."/>
            <person name="Rochon D."/>
            <person name="Sekimoto S."/>
            <person name="Wang Y."/>
            <person name="Chovatia M."/>
            <person name="Sandor L."/>
            <person name="Salamov A."/>
            <person name="Grigoriev I.V."/>
            <person name="Stajich J.E."/>
            <person name="Spatafora J.W."/>
        </authorList>
    </citation>
    <scope>NUCLEOTIDE SEQUENCE [LARGE SCALE GENOMIC DNA]</scope>
    <source>
        <strain evidence="11">S191</strain>
    </source>
</reference>
<keyword evidence="3 9" id="KW-0812">Transmembrane</keyword>
<evidence type="ECO:0000256" key="8">
    <source>
        <dbReference type="ARBA" id="ARBA00023201"/>
    </source>
</evidence>
<dbReference type="GO" id="GO:0007035">
    <property type="term" value="P:vacuolar acidification"/>
    <property type="evidence" value="ECO:0007669"/>
    <property type="project" value="TreeGrafter"/>
</dbReference>
<evidence type="ECO:0000256" key="4">
    <source>
        <dbReference type="ARBA" id="ARBA00022989"/>
    </source>
</evidence>
<evidence type="ECO:0000256" key="1">
    <source>
        <dbReference type="ARBA" id="ARBA00004141"/>
    </source>
</evidence>
<keyword evidence="6" id="KW-0406">Ion transport</keyword>
<name>A0A8H7ZJZ1_9FUNG</name>
<evidence type="ECO:0000256" key="2">
    <source>
        <dbReference type="ARBA" id="ARBA00022448"/>
    </source>
</evidence>
<dbReference type="Gene3D" id="6.10.140.1330">
    <property type="match status" value="1"/>
</dbReference>
<organism evidence="11 12">
    <name type="scientific">Olpidium bornovanus</name>
    <dbReference type="NCBI Taxonomy" id="278681"/>
    <lineage>
        <taxon>Eukaryota</taxon>
        <taxon>Fungi</taxon>
        <taxon>Fungi incertae sedis</taxon>
        <taxon>Olpidiomycota</taxon>
        <taxon>Olpidiomycotina</taxon>
        <taxon>Olpidiomycetes</taxon>
        <taxon>Olpidiales</taxon>
        <taxon>Olpidiaceae</taxon>
        <taxon>Olpidium</taxon>
    </lineage>
</organism>
<evidence type="ECO:0000256" key="9">
    <source>
        <dbReference type="SAM" id="Phobius"/>
    </source>
</evidence>
<feature type="domain" description="Cation/H+ exchanger transmembrane" evidence="10">
    <location>
        <begin position="106"/>
        <end position="277"/>
    </location>
</feature>
<evidence type="ECO:0000313" key="12">
    <source>
        <dbReference type="Proteomes" id="UP000673691"/>
    </source>
</evidence>
<evidence type="ECO:0000256" key="5">
    <source>
        <dbReference type="ARBA" id="ARBA00023053"/>
    </source>
</evidence>
<evidence type="ECO:0000256" key="3">
    <source>
        <dbReference type="ARBA" id="ARBA00022692"/>
    </source>
</evidence>
<feature type="transmembrane region" description="Helical" evidence="9">
    <location>
        <begin position="179"/>
        <end position="198"/>
    </location>
</feature>
<proteinExistence type="predicted"/>
<dbReference type="AlphaFoldDB" id="A0A8H7ZJZ1"/>
<dbReference type="GO" id="GO:0015386">
    <property type="term" value="F:potassium:proton antiporter activity"/>
    <property type="evidence" value="ECO:0007669"/>
    <property type="project" value="TreeGrafter"/>
</dbReference>
<comment type="caution">
    <text evidence="11">The sequence shown here is derived from an EMBL/GenBank/DDBJ whole genome shotgun (WGS) entry which is preliminary data.</text>
</comment>
<dbReference type="GO" id="GO:0005769">
    <property type="term" value="C:early endosome"/>
    <property type="evidence" value="ECO:0007669"/>
    <property type="project" value="TreeGrafter"/>
</dbReference>
<dbReference type="EMBL" id="JAEFCI010013193">
    <property type="protein sequence ID" value="KAG5455548.1"/>
    <property type="molecule type" value="Genomic_DNA"/>
</dbReference>
<protein>
    <submittedName>
        <fullName evidence="11">Sodium/hydrogen exchanger family-domain-containing protein</fullName>
    </submittedName>
</protein>
<accession>A0A8H7ZJZ1</accession>
<sequence>MESPARTAAHVPGEQELYSSWALFILVSLLAGALWTSYFLQLRRITAVHETVVSILAGENCRGFSRPTPEGGFGRGSIVLSQACGSGRLDAAALLTVANSSGPQVHFFRNFGSILLFAFIGTVTSTVVIGILIWIVALTGVEGVSLSFLDSLIFGSVLSSTDPVTVLAIFSQLKVEPKLYAMIFGESMLNDAVAIVLFGTFERFRGEELHLHNVFLGVWYFFGVFFGSLIIGVVTGALVALMLKHSQLSKLPAIESCLVALTAYSTYLFSNGCQMSGKSYAERS</sequence>
<dbReference type="InterPro" id="IPR006153">
    <property type="entry name" value="Cation/H_exchanger_TM"/>
</dbReference>
<keyword evidence="7 9" id="KW-0472">Membrane</keyword>
<keyword evidence="4 9" id="KW-1133">Transmembrane helix</keyword>
<dbReference type="Proteomes" id="UP000673691">
    <property type="component" value="Unassembled WGS sequence"/>
</dbReference>
<dbReference type="GO" id="GO:0000329">
    <property type="term" value="C:fungal-type vacuole membrane"/>
    <property type="evidence" value="ECO:0007669"/>
    <property type="project" value="TreeGrafter"/>
</dbReference>
<keyword evidence="5" id="KW-0915">Sodium</keyword>
<evidence type="ECO:0000313" key="11">
    <source>
        <dbReference type="EMBL" id="KAG5455548.1"/>
    </source>
</evidence>
<dbReference type="GO" id="GO:0015385">
    <property type="term" value="F:sodium:proton antiporter activity"/>
    <property type="evidence" value="ECO:0007669"/>
    <property type="project" value="InterPro"/>
</dbReference>
<dbReference type="GO" id="GO:0005770">
    <property type="term" value="C:late endosome"/>
    <property type="evidence" value="ECO:0007669"/>
    <property type="project" value="TreeGrafter"/>
</dbReference>
<keyword evidence="12" id="KW-1185">Reference proteome</keyword>
<dbReference type="PANTHER" id="PTHR10110">
    <property type="entry name" value="SODIUM/HYDROGEN EXCHANGER"/>
    <property type="match status" value="1"/>
</dbReference>